<dbReference type="Pfam" id="PF00931">
    <property type="entry name" value="NB-ARC"/>
    <property type="match status" value="1"/>
</dbReference>
<dbReference type="Pfam" id="PF23282">
    <property type="entry name" value="WHD_ROQ1"/>
    <property type="match status" value="1"/>
</dbReference>
<dbReference type="InterPro" id="IPR036390">
    <property type="entry name" value="WH_DNA-bd_sf"/>
</dbReference>
<dbReference type="SUPFAM" id="SSF52200">
    <property type="entry name" value="Toll/Interleukin receptor TIR domain"/>
    <property type="match status" value="1"/>
</dbReference>
<evidence type="ECO:0000256" key="1">
    <source>
        <dbReference type="ARBA" id="ARBA00022614"/>
    </source>
</evidence>
<keyword evidence="1" id="KW-0433">Leucine-rich repeat</keyword>
<evidence type="ECO:0000313" key="6">
    <source>
        <dbReference type="EMBL" id="PNX96411.1"/>
    </source>
</evidence>
<dbReference type="PRINTS" id="PR00364">
    <property type="entry name" value="DISEASERSIST"/>
</dbReference>
<dbReference type="GO" id="GO:0007165">
    <property type="term" value="P:signal transduction"/>
    <property type="evidence" value="ECO:0007669"/>
    <property type="project" value="InterPro"/>
</dbReference>
<evidence type="ECO:0000259" key="5">
    <source>
        <dbReference type="PROSITE" id="PS50104"/>
    </source>
</evidence>
<organism evidence="6 7">
    <name type="scientific">Trifolium pratense</name>
    <name type="common">Red clover</name>
    <dbReference type="NCBI Taxonomy" id="57577"/>
    <lineage>
        <taxon>Eukaryota</taxon>
        <taxon>Viridiplantae</taxon>
        <taxon>Streptophyta</taxon>
        <taxon>Embryophyta</taxon>
        <taxon>Tracheophyta</taxon>
        <taxon>Spermatophyta</taxon>
        <taxon>Magnoliopsida</taxon>
        <taxon>eudicotyledons</taxon>
        <taxon>Gunneridae</taxon>
        <taxon>Pentapetalae</taxon>
        <taxon>rosids</taxon>
        <taxon>fabids</taxon>
        <taxon>Fabales</taxon>
        <taxon>Fabaceae</taxon>
        <taxon>Papilionoideae</taxon>
        <taxon>50 kb inversion clade</taxon>
        <taxon>NPAAA clade</taxon>
        <taxon>Hologalegina</taxon>
        <taxon>IRL clade</taxon>
        <taxon>Trifolieae</taxon>
        <taxon>Trifolium</taxon>
    </lineage>
</organism>
<dbReference type="Proteomes" id="UP000236291">
    <property type="component" value="Unassembled WGS sequence"/>
</dbReference>
<evidence type="ECO:0000313" key="7">
    <source>
        <dbReference type="Proteomes" id="UP000236291"/>
    </source>
</evidence>
<sequence>MSGQNPKHDVFLSFRGEDTRDNFTSHLYAELCRKKIETFIDNKLGRGEEISPTLHRAIKESTVYVVILSEHYASSTWCLDELTEILKCKEIYGREVIPVFYKVDPSNVRHQRQSYADDLVKHQQRFGSKVDAWKAALTQVAGLSGWDSHVTRPESTLVTKIVKDILKKLNRCLLSYYEGMTGIDTHIEQIQSLLLLESPAVRIIGIWGMGGIGKTTIASAAFGKLALQFSSNNIVLNVQQEIEKAGLDHVKSKYLSKLLEEDIRSSECNFSFDPRLKETKVLLVFDDVKDSDQLKDLIGSHSNFGQGSRIIVTSRDKQVLVNANADEIYEVRGMDHQDSLELFCLFAFKQNHPIESYVSLVERFLDYAKGLPLALKVLGSLLYGKTKEVWDSQLQKLKKLPDLKIFRLLKLSYDGLDDEQKDIFLDIACFYRGELENAVAQILDYCGFSARVGMDVLKDRCLISILEGKIWMHDLIQEMGHETVRLQCVNDPGKRSRLWKSNDIYDVLSKNKGKGTDAIQCIFLNTKEIKKVQLHDETFKKMHNLRMIRIKSYNSNGNDSNVTFDAFRFPDHLKFLFWEAFPQKSLQQNFFCRENLVILEMIRSNLEQLWEQDQVLPSLKKLNLSNSMMLQGLPDLYNLCPNIEDVILSGCISLIHVYSSSFLNNLNRLCLDGCSKLESVMIRSNILSRSSGLVALHGCHNLKILLY</sequence>
<accession>A0A2K3N041</accession>
<dbReference type="InterPro" id="IPR044974">
    <property type="entry name" value="Disease_R_plants"/>
</dbReference>
<dbReference type="GO" id="GO:0006952">
    <property type="term" value="P:defense response"/>
    <property type="evidence" value="ECO:0007669"/>
    <property type="project" value="UniProtKB-KW"/>
</dbReference>
<dbReference type="InterPro" id="IPR042197">
    <property type="entry name" value="Apaf_helical"/>
</dbReference>
<dbReference type="Gene3D" id="1.10.8.430">
    <property type="entry name" value="Helical domain of apoptotic protease-activating factors"/>
    <property type="match status" value="1"/>
</dbReference>
<gene>
    <name evidence="6" type="ORF">L195_g019617</name>
</gene>
<dbReference type="SUPFAM" id="SSF52540">
    <property type="entry name" value="P-loop containing nucleoside triphosphate hydrolases"/>
    <property type="match status" value="1"/>
</dbReference>
<evidence type="ECO:0000256" key="3">
    <source>
        <dbReference type="ARBA" id="ARBA00022821"/>
    </source>
</evidence>
<dbReference type="InterPro" id="IPR000157">
    <property type="entry name" value="TIR_dom"/>
</dbReference>
<reference evidence="6 7" key="1">
    <citation type="journal article" date="2014" name="Am. J. Bot.">
        <title>Genome assembly and annotation for red clover (Trifolium pratense; Fabaceae).</title>
        <authorList>
            <person name="Istvanek J."/>
            <person name="Jaros M."/>
            <person name="Krenek A."/>
            <person name="Repkova J."/>
        </authorList>
    </citation>
    <scope>NUCLEOTIDE SEQUENCE [LARGE SCALE GENOMIC DNA]</scope>
    <source>
        <strain evidence="7">cv. Tatra</strain>
        <tissue evidence="6">Young leaves</tissue>
    </source>
</reference>
<keyword evidence="3" id="KW-0611">Plant defense</keyword>
<dbReference type="InterPro" id="IPR058192">
    <property type="entry name" value="WHD_ROQ1-like"/>
</dbReference>
<dbReference type="SMART" id="SM00255">
    <property type="entry name" value="TIR"/>
    <property type="match status" value="1"/>
</dbReference>
<dbReference type="Gene3D" id="3.40.50.300">
    <property type="entry name" value="P-loop containing nucleotide triphosphate hydrolases"/>
    <property type="match status" value="1"/>
</dbReference>
<dbReference type="SUPFAM" id="SSF52058">
    <property type="entry name" value="L domain-like"/>
    <property type="match status" value="1"/>
</dbReference>
<evidence type="ECO:0000256" key="2">
    <source>
        <dbReference type="ARBA" id="ARBA00022737"/>
    </source>
</evidence>
<dbReference type="InterPro" id="IPR002182">
    <property type="entry name" value="NB-ARC"/>
</dbReference>
<keyword evidence="2" id="KW-0677">Repeat</keyword>
<dbReference type="Gene3D" id="3.40.50.10140">
    <property type="entry name" value="Toll/interleukin-1 receptor homology (TIR) domain"/>
    <property type="match status" value="1"/>
</dbReference>
<comment type="caution">
    <text evidence="6">The sequence shown here is derived from an EMBL/GenBank/DDBJ whole genome shotgun (WGS) entry which is preliminary data.</text>
</comment>
<dbReference type="InterPro" id="IPR032675">
    <property type="entry name" value="LRR_dom_sf"/>
</dbReference>
<dbReference type="PANTHER" id="PTHR11017:SF568">
    <property type="entry name" value="ADP-RIBOSYL CYCLASE_CYCLIC ADP-RIBOSE HYDROLASE"/>
    <property type="match status" value="1"/>
</dbReference>
<dbReference type="AlphaFoldDB" id="A0A2K3N041"/>
<dbReference type="STRING" id="57577.A0A2K3N041"/>
<dbReference type="GO" id="GO:0043531">
    <property type="term" value="F:ADP binding"/>
    <property type="evidence" value="ECO:0007669"/>
    <property type="project" value="InterPro"/>
</dbReference>
<feature type="domain" description="TIR" evidence="5">
    <location>
        <begin position="6"/>
        <end position="169"/>
    </location>
</feature>
<name>A0A2K3N041_TRIPR</name>
<dbReference type="FunFam" id="3.40.50.10140:FF:000007">
    <property type="entry name" value="Disease resistance protein (TIR-NBS-LRR class)"/>
    <property type="match status" value="1"/>
</dbReference>
<dbReference type="PANTHER" id="PTHR11017">
    <property type="entry name" value="LEUCINE-RICH REPEAT-CONTAINING PROTEIN"/>
    <property type="match status" value="1"/>
</dbReference>
<proteinExistence type="predicted"/>
<dbReference type="Gene3D" id="3.80.10.10">
    <property type="entry name" value="Ribonuclease Inhibitor"/>
    <property type="match status" value="1"/>
</dbReference>
<reference evidence="6 7" key="2">
    <citation type="journal article" date="2017" name="Front. Plant Sci.">
        <title>Gene Classification and Mining of Molecular Markers Useful in Red Clover (Trifolium pratense) Breeding.</title>
        <authorList>
            <person name="Istvanek J."/>
            <person name="Dluhosova J."/>
            <person name="Dluhos P."/>
            <person name="Patkova L."/>
            <person name="Nedelnik J."/>
            <person name="Repkova J."/>
        </authorList>
    </citation>
    <scope>NUCLEOTIDE SEQUENCE [LARGE SCALE GENOMIC DNA]</scope>
    <source>
        <strain evidence="7">cv. Tatra</strain>
        <tissue evidence="6">Young leaves</tissue>
    </source>
</reference>
<dbReference type="InterPro" id="IPR035897">
    <property type="entry name" value="Toll_tir_struct_dom_sf"/>
</dbReference>
<dbReference type="Pfam" id="PF01582">
    <property type="entry name" value="TIR"/>
    <property type="match status" value="1"/>
</dbReference>
<evidence type="ECO:0000256" key="4">
    <source>
        <dbReference type="ARBA" id="ARBA00023027"/>
    </source>
</evidence>
<keyword evidence="4" id="KW-0520">NAD</keyword>
<dbReference type="InterPro" id="IPR027417">
    <property type="entry name" value="P-loop_NTPase"/>
</dbReference>
<dbReference type="SUPFAM" id="SSF46785">
    <property type="entry name" value="Winged helix' DNA-binding domain"/>
    <property type="match status" value="1"/>
</dbReference>
<dbReference type="PROSITE" id="PS50104">
    <property type="entry name" value="TIR"/>
    <property type="match status" value="1"/>
</dbReference>
<protein>
    <submittedName>
        <fullName evidence="6">TIR-NBS-LRR resistance protein</fullName>
    </submittedName>
</protein>
<dbReference type="EMBL" id="ASHM01014477">
    <property type="protein sequence ID" value="PNX96411.1"/>
    <property type="molecule type" value="Genomic_DNA"/>
</dbReference>